<feature type="region of interest" description="Disordered" evidence="1">
    <location>
        <begin position="238"/>
        <end position="260"/>
    </location>
</feature>
<evidence type="ECO:0000313" key="2">
    <source>
        <dbReference type="EMBL" id="VAX39733.1"/>
    </source>
</evidence>
<dbReference type="EMBL" id="UOGL01000364">
    <property type="protein sequence ID" value="VAX39733.1"/>
    <property type="molecule type" value="Genomic_DNA"/>
</dbReference>
<accession>A0A3B1DS74</accession>
<reference evidence="2" key="1">
    <citation type="submission" date="2018-06" db="EMBL/GenBank/DDBJ databases">
        <authorList>
            <person name="Zhirakovskaya E."/>
        </authorList>
    </citation>
    <scope>NUCLEOTIDE SEQUENCE</scope>
</reference>
<protein>
    <submittedName>
        <fullName evidence="2">Uncharacterized protein</fullName>
    </submittedName>
</protein>
<evidence type="ECO:0000256" key="1">
    <source>
        <dbReference type="SAM" id="MobiDB-lite"/>
    </source>
</evidence>
<organism evidence="2">
    <name type="scientific">hydrothermal vent metagenome</name>
    <dbReference type="NCBI Taxonomy" id="652676"/>
    <lineage>
        <taxon>unclassified sequences</taxon>
        <taxon>metagenomes</taxon>
        <taxon>ecological metagenomes</taxon>
    </lineage>
</organism>
<gene>
    <name evidence="2" type="ORF">MNBD_PLANCTO02-1047</name>
</gene>
<sequence>MQQIFTFHKLVRYALCAAFCVTLITGSAHPAAAKSKKKRTRAITKPKFNPNAEKVDLWKAMDEKQIKTRVVAKNEKTGRILFLNKTNKPLTILLPESFVAVPINAQFGGGGFGGGRGGGGGGGFFSIPPQKTVSIPFKTVCLVHGKKVPHPKTKLKLVPTEMYTKNPALRELISIVGNTGIDQNALQAATWHITNRMSWDQLAEKSIPRLGGSDPDPYFTNEELIGATKIVSIAVQRAKKRMSEKKNSTPKMKRDRFLNE</sequence>
<name>A0A3B1DS74_9ZZZZ</name>
<proteinExistence type="predicted"/>
<dbReference type="AlphaFoldDB" id="A0A3B1DS74"/>